<evidence type="ECO:0000256" key="1">
    <source>
        <dbReference type="SAM" id="MobiDB-lite"/>
    </source>
</evidence>
<gene>
    <name evidence="2" type="ORF">JY651_16385</name>
</gene>
<keyword evidence="3" id="KW-1185">Reference proteome</keyword>
<evidence type="ECO:0008006" key="4">
    <source>
        <dbReference type="Google" id="ProtNLM"/>
    </source>
</evidence>
<dbReference type="Gene3D" id="3.90.70.10">
    <property type="entry name" value="Cysteine proteinases"/>
    <property type="match status" value="1"/>
</dbReference>
<evidence type="ECO:0000313" key="3">
    <source>
        <dbReference type="Proteomes" id="UP000662747"/>
    </source>
</evidence>
<feature type="region of interest" description="Disordered" evidence="1">
    <location>
        <begin position="187"/>
        <end position="215"/>
    </location>
</feature>
<name>A0ABX7PCG8_9BACT</name>
<proteinExistence type="predicted"/>
<accession>A0ABX7PCG8</accession>
<organism evidence="2 3">
    <name type="scientific">Pyxidicoccus parkwayensis</name>
    <dbReference type="NCBI Taxonomy" id="2813578"/>
    <lineage>
        <taxon>Bacteria</taxon>
        <taxon>Pseudomonadati</taxon>
        <taxon>Myxococcota</taxon>
        <taxon>Myxococcia</taxon>
        <taxon>Myxococcales</taxon>
        <taxon>Cystobacterineae</taxon>
        <taxon>Myxococcaceae</taxon>
        <taxon>Pyxidicoccus</taxon>
    </lineage>
</organism>
<reference evidence="2 3" key="1">
    <citation type="submission" date="2021-02" db="EMBL/GenBank/DDBJ databases">
        <title>De Novo genome assembly of isolated myxobacteria.</title>
        <authorList>
            <person name="Stevens D.C."/>
        </authorList>
    </citation>
    <scope>NUCLEOTIDE SEQUENCE [LARGE SCALE GENOMIC DNA]</scope>
    <source>
        <strain evidence="3">SCPEA02</strain>
    </source>
</reference>
<evidence type="ECO:0000313" key="2">
    <source>
        <dbReference type="EMBL" id="QSQ28130.1"/>
    </source>
</evidence>
<sequence>MPQAVATSTNKGGGKKGDWLNIPHINQLRPEGANEGYVNGASFCGPAVVAMLARGANRNGGLSDARLIQELSAGLVSRNGTSPQDLTKMLARVNLPLGGPALSSSYTDAQLQQHLRQGDKLIAQVESVDPKTGKQSAHYILIRGMTPEGNYRISDPLARTQQEISPQKLHGLVRRAPPDGGVLIPVAPPGNVSKPSGGAGTLRQASLDAPGRRDGPMGIMARREARHDYELGIDYGGQKGGSTAVMAGGNARYELGSGINSFGHDGMRPGYYSQPVAPHRMSAADFANRLLWLKRKGDHKALDVLEALQASPFPRDRRVFDHVMRAELRQPGIGKKILGDPC</sequence>
<dbReference type="Proteomes" id="UP000662747">
    <property type="component" value="Chromosome"/>
</dbReference>
<dbReference type="EMBL" id="CP071090">
    <property type="protein sequence ID" value="QSQ28130.1"/>
    <property type="molecule type" value="Genomic_DNA"/>
</dbReference>
<protein>
    <recommendedName>
        <fullName evidence="4">Peptidase C39-like domain-containing protein</fullName>
    </recommendedName>
</protein>